<sequence>MTLIRLLTESKFSTWSSSNLKEGQTFMKKAAPARQKESLNASPKACGVLCDANGVFECVHLFIPSTNATSSGEEEM</sequence>
<dbReference type="Proteomes" id="UP000314294">
    <property type="component" value="Unassembled WGS sequence"/>
</dbReference>
<name>A0A4Z2FAL7_9TELE</name>
<gene>
    <name evidence="1" type="ORF">EYF80_051918</name>
</gene>
<accession>A0A4Z2FAL7</accession>
<keyword evidence="2" id="KW-1185">Reference proteome</keyword>
<comment type="caution">
    <text evidence="1">The sequence shown here is derived from an EMBL/GenBank/DDBJ whole genome shotgun (WGS) entry which is preliminary data.</text>
</comment>
<organism evidence="1 2">
    <name type="scientific">Liparis tanakae</name>
    <name type="common">Tanaka's snailfish</name>
    <dbReference type="NCBI Taxonomy" id="230148"/>
    <lineage>
        <taxon>Eukaryota</taxon>
        <taxon>Metazoa</taxon>
        <taxon>Chordata</taxon>
        <taxon>Craniata</taxon>
        <taxon>Vertebrata</taxon>
        <taxon>Euteleostomi</taxon>
        <taxon>Actinopterygii</taxon>
        <taxon>Neopterygii</taxon>
        <taxon>Teleostei</taxon>
        <taxon>Neoteleostei</taxon>
        <taxon>Acanthomorphata</taxon>
        <taxon>Eupercaria</taxon>
        <taxon>Perciformes</taxon>
        <taxon>Cottioidei</taxon>
        <taxon>Cottales</taxon>
        <taxon>Liparidae</taxon>
        <taxon>Liparis</taxon>
    </lineage>
</organism>
<protein>
    <submittedName>
        <fullName evidence="1">Uncharacterized protein</fullName>
    </submittedName>
</protein>
<evidence type="ECO:0000313" key="1">
    <source>
        <dbReference type="EMBL" id="TNN37921.1"/>
    </source>
</evidence>
<dbReference type="AlphaFoldDB" id="A0A4Z2FAL7"/>
<dbReference type="EMBL" id="SRLO01001426">
    <property type="protein sequence ID" value="TNN37921.1"/>
    <property type="molecule type" value="Genomic_DNA"/>
</dbReference>
<proteinExistence type="predicted"/>
<evidence type="ECO:0000313" key="2">
    <source>
        <dbReference type="Proteomes" id="UP000314294"/>
    </source>
</evidence>
<reference evidence="1 2" key="1">
    <citation type="submission" date="2019-03" db="EMBL/GenBank/DDBJ databases">
        <title>First draft genome of Liparis tanakae, snailfish: a comprehensive survey of snailfish specific genes.</title>
        <authorList>
            <person name="Kim W."/>
            <person name="Song I."/>
            <person name="Jeong J.-H."/>
            <person name="Kim D."/>
            <person name="Kim S."/>
            <person name="Ryu S."/>
            <person name="Song J.Y."/>
            <person name="Lee S.K."/>
        </authorList>
    </citation>
    <scope>NUCLEOTIDE SEQUENCE [LARGE SCALE GENOMIC DNA]</scope>
    <source>
        <tissue evidence="1">Muscle</tissue>
    </source>
</reference>